<organism evidence="1 2">
    <name type="scientific">Mycolicibacterium duvalii</name>
    <dbReference type="NCBI Taxonomy" id="39688"/>
    <lineage>
        <taxon>Bacteria</taxon>
        <taxon>Bacillati</taxon>
        <taxon>Actinomycetota</taxon>
        <taxon>Actinomycetes</taxon>
        <taxon>Mycobacteriales</taxon>
        <taxon>Mycobacteriaceae</taxon>
        <taxon>Mycolicibacterium</taxon>
    </lineage>
</organism>
<dbReference type="EMBL" id="AP022563">
    <property type="protein sequence ID" value="BBX16188.1"/>
    <property type="molecule type" value="Genomic_DNA"/>
</dbReference>
<proteinExistence type="predicted"/>
<accession>A0A7I7JXY5</accession>
<sequence length="79" mass="9187">MSEQLGLLNLAWEAWRFRRGDGAAIACRQQKRLDELVLHARTASPYYRHLYRHVATGCRVWRSRVEPAAFSPSTDCPTW</sequence>
<dbReference type="KEGG" id="mdu:MDUV_10480"/>
<dbReference type="AlphaFoldDB" id="A0A7I7JXY5"/>
<reference evidence="1 2" key="1">
    <citation type="journal article" date="2019" name="Emerg. Microbes Infect.">
        <title>Comprehensive subspecies identification of 175 nontuberculous mycobacteria species based on 7547 genomic profiles.</title>
        <authorList>
            <person name="Matsumoto Y."/>
            <person name="Kinjo T."/>
            <person name="Motooka D."/>
            <person name="Nabeya D."/>
            <person name="Jung N."/>
            <person name="Uechi K."/>
            <person name="Horii T."/>
            <person name="Iida T."/>
            <person name="Fujita J."/>
            <person name="Nakamura S."/>
        </authorList>
    </citation>
    <scope>NUCLEOTIDE SEQUENCE [LARGE SCALE GENOMIC DNA]</scope>
    <source>
        <strain evidence="1 2">JCM 6396</strain>
    </source>
</reference>
<evidence type="ECO:0000313" key="2">
    <source>
        <dbReference type="Proteomes" id="UP000467006"/>
    </source>
</evidence>
<gene>
    <name evidence="1" type="ORF">MDUV_10480</name>
</gene>
<name>A0A7I7JXY5_9MYCO</name>
<protein>
    <submittedName>
        <fullName evidence="1">Uncharacterized protein</fullName>
    </submittedName>
</protein>
<dbReference type="Proteomes" id="UP000467006">
    <property type="component" value="Chromosome"/>
</dbReference>
<evidence type="ECO:0000313" key="1">
    <source>
        <dbReference type="EMBL" id="BBX16188.1"/>
    </source>
</evidence>
<keyword evidence="2" id="KW-1185">Reference proteome</keyword>